<evidence type="ECO:0000256" key="2">
    <source>
        <dbReference type="ARBA" id="ARBA00022898"/>
    </source>
</evidence>
<dbReference type="GO" id="GO:0004760">
    <property type="term" value="F:L-serine-pyruvate transaminase activity"/>
    <property type="evidence" value="ECO:0007669"/>
    <property type="project" value="TreeGrafter"/>
</dbReference>
<dbReference type="GO" id="GO:0008453">
    <property type="term" value="F:alanine-glyoxylate transaminase activity"/>
    <property type="evidence" value="ECO:0007669"/>
    <property type="project" value="TreeGrafter"/>
</dbReference>
<organism evidence="3 4">
    <name type="scientific">Raoultella planticola</name>
    <name type="common">Klebsiella planticola</name>
    <dbReference type="NCBI Taxonomy" id="575"/>
    <lineage>
        <taxon>Bacteria</taxon>
        <taxon>Pseudomonadati</taxon>
        <taxon>Pseudomonadota</taxon>
        <taxon>Gammaproteobacteria</taxon>
        <taxon>Enterobacterales</taxon>
        <taxon>Enterobacteriaceae</taxon>
        <taxon>Klebsiella/Raoultella group</taxon>
        <taxon>Raoultella</taxon>
    </lineage>
</organism>
<protein>
    <submittedName>
        <fullName evidence="3">Purine catabolism protein PucG</fullName>
        <ecNumber evidence="3">2.-.-.-</ecNumber>
    </submittedName>
</protein>
<dbReference type="Gene3D" id="3.40.640.10">
    <property type="entry name" value="Type I PLP-dependent aspartate aminotransferase-like (Major domain)"/>
    <property type="match status" value="1"/>
</dbReference>
<accession>A0A485A6H9</accession>
<dbReference type="GO" id="GO:0019265">
    <property type="term" value="P:glycine biosynthetic process, by transamination of glyoxylate"/>
    <property type="evidence" value="ECO:0007669"/>
    <property type="project" value="TreeGrafter"/>
</dbReference>
<sequence length="171" mass="18992">MVYSNYFDLGMVMDYWGPERLNHHTEATSALFGARECARLILQEGLDRGIARHKLHGDALLKGIQAMGLETFGDLKHKMNNVLGVVIPQGINGDQVRKLMLEDFGIEIGTSFGPLHGKVWRIGTMGYNARKDCVLTTLSALESVLNYLKFSTTQGAAMQAAWDHYCSESAR</sequence>
<dbReference type="PANTHER" id="PTHR21152">
    <property type="entry name" value="AMINOTRANSFERASE CLASS V"/>
    <property type="match status" value="1"/>
</dbReference>
<gene>
    <name evidence="3" type="primary">pucG_2</name>
    <name evidence="3" type="ORF">NCTC12998_00410</name>
</gene>
<dbReference type="InterPro" id="IPR015421">
    <property type="entry name" value="PyrdxlP-dep_Trfase_major"/>
</dbReference>
<evidence type="ECO:0000313" key="4">
    <source>
        <dbReference type="Proteomes" id="UP000345637"/>
    </source>
</evidence>
<evidence type="ECO:0000313" key="3">
    <source>
        <dbReference type="EMBL" id="VFS56492.1"/>
    </source>
</evidence>
<dbReference type="SUPFAM" id="SSF53383">
    <property type="entry name" value="PLP-dependent transferases"/>
    <property type="match status" value="1"/>
</dbReference>
<name>A0A485A6H9_RAOPL</name>
<proteinExistence type="predicted"/>
<dbReference type="Gene3D" id="3.90.1150.10">
    <property type="entry name" value="Aspartate Aminotransferase, domain 1"/>
    <property type="match status" value="1"/>
</dbReference>
<dbReference type="EMBL" id="CAADJE010000002">
    <property type="protein sequence ID" value="VFS56492.1"/>
    <property type="molecule type" value="Genomic_DNA"/>
</dbReference>
<dbReference type="EC" id="2.-.-.-" evidence="3"/>
<keyword evidence="3" id="KW-0808">Transferase</keyword>
<keyword evidence="2" id="KW-0663">Pyridoxal phosphate</keyword>
<dbReference type="InterPro" id="IPR015424">
    <property type="entry name" value="PyrdxlP-dep_Trfase"/>
</dbReference>
<reference evidence="3 4" key="1">
    <citation type="submission" date="2019-03" db="EMBL/GenBank/DDBJ databases">
        <authorList>
            <consortium name="Pathogen Informatics"/>
        </authorList>
    </citation>
    <scope>NUCLEOTIDE SEQUENCE [LARGE SCALE GENOMIC DNA]</scope>
    <source>
        <strain evidence="3 4">NCTC12998</strain>
    </source>
</reference>
<dbReference type="InterPro" id="IPR015422">
    <property type="entry name" value="PyrdxlP-dep_Trfase_small"/>
</dbReference>
<dbReference type="AlphaFoldDB" id="A0A485A6H9"/>
<dbReference type="PANTHER" id="PTHR21152:SF40">
    <property type="entry name" value="ALANINE--GLYOXYLATE AMINOTRANSFERASE"/>
    <property type="match status" value="1"/>
</dbReference>
<evidence type="ECO:0000256" key="1">
    <source>
        <dbReference type="ARBA" id="ARBA00001933"/>
    </source>
</evidence>
<comment type="cofactor">
    <cofactor evidence="1">
        <name>pyridoxal 5'-phosphate</name>
        <dbReference type="ChEBI" id="CHEBI:597326"/>
    </cofactor>
</comment>
<dbReference type="Proteomes" id="UP000345637">
    <property type="component" value="Unassembled WGS sequence"/>
</dbReference>